<evidence type="ECO:0000259" key="6">
    <source>
        <dbReference type="Pfam" id="PF12698"/>
    </source>
</evidence>
<evidence type="ECO:0000256" key="2">
    <source>
        <dbReference type="ARBA" id="ARBA00022692"/>
    </source>
</evidence>
<keyword evidence="3 5" id="KW-1133">Transmembrane helix</keyword>
<dbReference type="NCBIfam" id="TIGR03062">
    <property type="entry name" value="pip_yhgE_Cterm"/>
    <property type="match status" value="1"/>
</dbReference>
<evidence type="ECO:0000256" key="4">
    <source>
        <dbReference type="ARBA" id="ARBA00023136"/>
    </source>
</evidence>
<dbReference type="PANTHER" id="PTHR43077:SF10">
    <property type="entry name" value="TRANSPORT PERMEASE PROTEIN"/>
    <property type="match status" value="1"/>
</dbReference>
<feature type="transmembrane region" description="Helical" evidence="5">
    <location>
        <begin position="628"/>
        <end position="646"/>
    </location>
</feature>
<dbReference type="RefSeq" id="WP_048349286.1">
    <property type="nucleotide sequence ID" value="NZ_GG770225.1"/>
</dbReference>
<dbReference type="Proteomes" id="UP000005777">
    <property type="component" value="Unassembled WGS sequence"/>
</dbReference>
<dbReference type="InterPro" id="IPR017500">
    <property type="entry name" value="Phage_infect_YhgE_N"/>
</dbReference>
<dbReference type="HOGENOM" id="CLU_004534_2_0_11"/>
<dbReference type="PANTHER" id="PTHR43077">
    <property type="entry name" value="TRANSPORT PERMEASE YVFS-RELATED"/>
    <property type="match status" value="1"/>
</dbReference>
<feature type="transmembrane region" description="Helical" evidence="5">
    <location>
        <begin position="764"/>
        <end position="788"/>
    </location>
</feature>
<name>W5IHV6_SCAIO</name>
<proteinExistence type="predicted"/>
<feature type="transmembrane region" description="Helical" evidence="5">
    <location>
        <begin position="568"/>
        <end position="591"/>
    </location>
</feature>
<evidence type="ECO:0000313" key="7">
    <source>
        <dbReference type="EMBL" id="EFG26414.2"/>
    </source>
</evidence>
<accession>W5IHV6</accession>
<dbReference type="AlphaFoldDB" id="W5IHV6"/>
<feature type="transmembrane region" description="Helical" evidence="5">
    <location>
        <begin position="794"/>
        <end position="814"/>
    </location>
</feature>
<dbReference type="EMBL" id="ADCX01000001">
    <property type="protein sequence ID" value="EFG26414.2"/>
    <property type="molecule type" value="Genomic_DNA"/>
</dbReference>
<reference evidence="7 8" key="1">
    <citation type="submission" date="2012-01" db="EMBL/GenBank/DDBJ databases">
        <title>The Genome Sequence of Scardovia inopinata F0304.</title>
        <authorList>
            <consortium name="The Broad Institute Genome Sequencing Platform"/>
            <person name="Ward D."/>
            <person name="Earl A."/>
            <person name="Feldgarden M."/>
            <person name="Gevers D."/>
            <person name="Young S."/>
            <person name="Zeng Q."/>
            <person name="Koehrsen M."/>
            <person name="Alvarado L."/>
            <person name="Berlin A.M."/>
            <person name="Borenstein D."/>
            <person name="Chapman S.B."/>
            <person name="Chen Z."/>
            <person name="Engels R."/>
            <person name="Freedman E."/>
            <person name="Gellesch M."/>
            <person name="Goldberg J."/>
            <person name="Griggs A."/>
            <person name="Gujja S."/>
            <person name="Heilman E.R."/>
            <person name="Heiman D.I."/>
            <person name="Hepburn T.A."/>
            <person name="Howarth C."/>
            <person name="Jen D."/>
            <person name="Larson L."/>
            <person name="Mehta T."/>
            <person name="Park D."/>
            <person name="Pearson M."/>
            <person name="Richards J."/>
            <person name="Roberts A."/>
            <person name="Saif S."/>
            <person name="Shea T.D."/>
            <person name="Shenoy N."/>
            <person name="Sisk P."/>
            <person name="Stolte C."/>
            <person name="Sykes S.N."/>
            <person name="Walk T."/>
            <person name="White J."/>
            <person name="Yandava C."/>
            <person name="Izard J."/>
            <person name="Baranova O.V."/>
            <person name="Blanton J.M."/>
            <person name="Tanner A.C."/>
            <person name="Dewhirst F."/>
            <person name="Haas B."/>
            <person name="Nusbaum C."/>
            <person name="Birren B."/>
        </authorList>
    </citation>
    <scope>NUCLEOTIDE SEQUENCE [LARGE SCALE GENOMIC DNA]</scope>
    <source>
        <strain evidence="7 8">F0304</strain>
    </source>
</reference>
<feature type="transmembrane region" description="Helical" evidence="5">
    <location>
        <begin position="18"/>
        <end position="36"/>
    </location>
</feature>
<keyword evidence="4 5" id="KW-0472">Membrane</keyword>
<dbReference type="GO" id="GO:0140359">
    <property type="term" value="F:ABC-type transporter activity"/>
    <property type="evidence" value="ECO:0007669"/>
    <property type="project" value="InterPro"/>
</dbReference>
<comment type="subcellular location">
    <subcellularLocation>
        <location evidence="1">Membrane</location>
        <topology evidence="1">Multi-pass membrane protein</topology>
    </subcellularLocation>
</comment>
<evidence type="ECO:0000256" key="1">
    <source>
        <dbReference type="ARBA" id="ARBA00004141"/>
    </source>
</evidence>
<dbReference type="InterPro" id="IPR017501">
    <property type="entry name" value="Phage_infect_YhgE_C"/>
</dbReference>
<feature type="transmembrane region" description="Helical" evidence="5">
    <location>
        <begin position="685"/>
        <end position="706"/>
    </location>
</feature>
<dbReference type="Pfam" id="PF12698">
    <property type="entry name" value="ABC2_membrane_3"/>
    <property type="match status" value="1"/>
</dbReference>
<dbReference type="GO" id="GO:0016020">
    <property type="term" value="C:membrane"/>
    <property type="evidence" value="ECO:0007669"/>
    <property type="project" value="UniProtKB-SubCell"/>
</dbReference>
<keyword evidence="2 5" id="KW-0812">Transmembrane</keyword>
<organism evidence="7 8">
    <name type="scientific">Scardovia inopinata F0304</name>
    <dbReference type="NCBI Taxonomy" id="641146"/>
    <lineage>
        <taxon>Bacteria</taxon>
        <taxon>Bacillati</taxon>
        <taxon>Actinomycetota</taxon>
        <taxon>Actinomycetes</taxon>
        <taxon>Bifidobacteriales</taxon>
        <taxon>Bifidobacteriaceae</taxon>
        <taxon>Scardovia</taxon>
    </lineage>
</organism>
<dbReference type="NCBIfam" id="TIGR03061">
    <property type="entry name" value="pip_yhgE_Nterm"/>
    <property type="match status" value="1"/>
</dbReference>
<feature type="transmembrane region" description="Helical" evidence="5">
    <location>
        <begin position="597"/>
        <end position="621"/>
    </location>
</feature>
<dbReference type="Gene3D" id="3.40.1710.10">
    <property type="entry name" value="abc type-2 transporter like domain"/>
    <property type="match status" value="1"/>
</dbReference>
<dbReference type="InterPro" id="IPR013525">
    <property type="entry name" value="ABC2_TM"/>
</dbReference>
<feature type="domain" description="ABC-2 type transporter transmembrane" evidence="6">
    <location>
        <begin position="22"/>
        <end position="700"/>
    </location>
</feature>
<evidence type="ECO:0000313" key="8">
    <source>
        <dbReference type="Proteomes" id="UP000005777"/>
    </source>
</evidence>
<evidence type="ECO:0000256" key="5">
    <source>
        <dbReference type="SAM" id="Phobius"/>
    </source>
</evidence>
<sequence>MVWRIFVRDFLRVLRNPIALIVTIAIIFLPGLYSWANIAANWDPYSNAKNLQVAVANNDAGSHSQLTGTINVGSQVVTQLKDNHSLGWQFVTNAQAKEGVASGKYYAALIIPENFSSHLIGALQGTSSRPRLVYYVNEKLNPIAPKVTDIGAETIEENINTQFIKQVSKAVVQQLKKGKSQALGDISSSRNDAVATIDDAITDISSTQNSMNSVVASLNKAKGSLDSVDKTLSDLDGTISNLRTSLKTSQNLIDTTQSGLHRFSSSASSVLTSGAANMSLLAIQVNTASATVNQSISDVSAQAGKAEAKLTSIVALNESVVSQLQTALTSSGLNKNSDLYQKLSSRISSLKAQADAQRSALQTFTSSSSASLAASQKAASSLGSAISSAATNSANTLNTANSQITGTMITSLDSTLGSLRSVMGSADGTLIALRSDIRQSRNILVQLSTLMDQTSSTLKAGRKSLNSAKNQLDSVRTDLIALDSSAAWKKIQGISPDPKEISAFISSPVLLNTKTVYPISNYGSAIAPFYTNLALWVGGFILIAIIKSEVDREGLKRFSARDAYLGRLMMFLLVGLMQGLVTAAGDLLMGIQCQSPGLFILASVFLSFTYVSIIYSLAIAFKHIGKAIAVLLVIVQIPGSSGTYPIELMPKFFRSIEPWLPFTYGINAMRETIGGMYRGAYWHNLAMLLPFVIAAYFIGIFVRPYLLNLNALFDRRLSETDLFIAEKNNLTNSRFRLSNVLQNLLDNDEYKERIQKRTQAFLEVYPRLVVAGIVAIAVIPVIFLILMFVVPVKIGFLIAWIVSIIVIDTFLIVLEYMHDSYIRELGLSEIPDEGARLDLLRRIRTRWFPSNSSAERLSKEHPHIKEEHK</sequence>
<dbReference type="eggNOG" id="COG1511">
    <property type="taxonomic scope" value="Bacteria"/>
</dbReference>
<gene>
    <name evidence="7" type="ORF">HMPREF9020_00033</name>
</gene>
<evidence type="ECO:0000256" key="3">
    <source>
        <dbReference type="ARBA" id="ARBA00022989"/>
    </source>
</evidence>
<protein>
    <submittedName>
        <fullName evidence="7">YhgE/Pip domain-containing protein</fullName>
    </submittedName>
</protein>
<keyword evidence="8" id="KW-1185">Reference proteome</keyword>
<dbReference type="InterPro" id="IPR051328">
    <property type="entry name" value="T7SS_ABC-Transporter"/>
</dbReference>
<comment type="caution">
    <text evidence="7">The sequence shown here is derived from an EMBL/GenBank/DDBJ whole genome shotgun (WGS) entry which is preliminary data.</text>
</comment>
<feature type="transmembrane region" description="Helical" evidence="5">
    <location>
        <begin position="529"/>
        <end position="547"/>
    </location>
</feature>